<dbReference type="InterPro" id="IPR011009">
    <property type="entry name" value="Kinase-like_dom_sf"/>
</dbReference>
<dbReference type="EMBL" id="JARKHS020012758">
    <property type="protein sequence ID" value="KAK8776606.1"/>
    <property type="molecule type" value="Genomic_DNA"/>
</dbReference>
<keyword evidence="3" id="KW-1185">Reference proteome</keyword>
<dbReference type="GO" id="GO:0007169">
    <property type="term" value="P:cell surface receptor protein tyrosine kinase signaling pathway"/>
    <property type="evidence" value="ECO:0007669"/>
    <property type="project" value="TreeGrafter"/>
</dbReference>
<evidence type="ECO:0000313" key="3">
    <source>
        <dbReference type="Proteomes" id="UP001321473"/>
    </source>
</evidence>
<dbReference type="GO" id="GO:0004714">
    <property type="term" value="F:transmembrane receptor protein tyrosine kinase activity"/>
    <property type="evidence" value="ECO:0007669"/>
    <property type="project" value="TreeGrafter"/>
</dbReference>
<dbReference type="InterPro" id="IPR001245">
    <property type="entry name" value="Ser-Thr/Tyr_kinase_cat_dom"/>
</dbReference>
<dbReference type="AlphaFoldDB" id="A0AAQ4EPE4"/>
<name>A0AAQ4EPE4_AMBAM</name>
<dbReference type="InterPro" id="IPR000719">
    <property type="entry name" value="Prot_kinase_dom"/>
</dbReference>
<dbReference type="Gene3D" id="1.10.510.10">
    <property type="entry name" value="Transferase(Phosphotransferase) domain 1"/>
    <property type="match status" value="1"/>
</dbReference>
<comment type="caution">
    <text evidence="2">The sequence shown here is derived from an EMBL/GenBank/DDBJ whole genome shotgun (WGS) entry which is preliminary data.</text>
</comment>
<feature type="domain" description="Protein kinase" evidence="1">
    <location>
        <begin position="1"/>
        <end position="83"/>
    </location>
</feature>
<reference evidence="2 3" key="1">
    <citation type="journal article" date="2023" name="Arcadia Sci">
        <title>De novo assembly of a long-read Amblyomma americanum tick genome.</title>
        <authorList>
            <person name="Chou S."/>
            <person name="Poskanzer K.E."/>
            <person name="Rollins M."/>
            <person name="Thuy-Boun P.S."/>
        </authorList>
    </citation>
    <scope>NUCLEOTIDE SEQUENCE [LARGE SCALE GENOMIC DNA]</scope>
    <source>
        <strain evidence="2">F_SG_1</strain>
        <tissue evidence="2">Salivary glands</tissue>
    </source>
</reference>
<dbReference type="SUPFAM" id="SSF56112">
    <property type="entry name" value="Protein kinase-like (PK-like)"/>
    <property type="match status" value="1"/>
</dbReference>
<protein>
    <recommendedName>
        <fullName evidence="1">Protein kinase domain-containing protein</fullName>
    </recommendedName>
</protein>
<dbReference type="InterPro" id="IPR050122">
    <property type="entry name" value="RTK"/>
</dbReference>
<organism evidence="2 3">
    <name type="scientific">Amblyomma americanum</name>
    <name type="common">Lone star tick</name>
    <dbReference type="NCBI Taxonomy" id="6943"/>
    <lineage>
        <taxon>Eukaryota</taxon>
        <taxon>Metazoa</taxon>
        <taxon>Ecdysozoa</taxon>
        <taxon>Arthropoda</taxon>
        <taxon>Chelicerata</taxon>
        <taxon>Arachnida</taxon>
        <taxon>Acari</taxon>
        <taxon>Parasitiformes</taxon>
        <taxon>Ixodida</taxon>
        <taxon>Ixodoidea</taxon>
        <taxon>Ixodidae</taxon>
        <taxon>Amblyomminae</taxon>
        <taxon>Amblyomma</taxon>
    </lineage>
</organism>
<dbReference type="Proteomes" id="UP001321473">
    <property type="component" value="Unassembled WGS sequence"/>
</dbReference>
<dbReference type="PRINTS" id="PR00109">
    <property type="entry name" value="TYRKINASE"/>
</dbReference>
<dbReference type="GO" id="GO:0005524">
    <property type="term" value="F:ATP binding"/>
    <property type="evidence" value="ECO:0007669"/>
    <property type="project" value="InterPro"/>
</dbReference>
<dbReference type="PROSITE" id="PS50011">
    <property type="entry name" value="PROTEIN_KINASE_DOM"/>
    <property type="match status" value="1"/>
</dbReference>
<dbReference type="PANTHER" id="PTHR24416:SF600">
    <property type="entry name" value="PDGF- AND VEGF-RECEPTOR RELATED, ISOFORM J"/>
    <property type="match status" value="1"/>
</dbReference>
<proteinExistence type="predicted"/>
<dbReference type="GO" id="GO:0005886">
    <property type="term" value="C:plasma membrane"/>
    <property type="evidence" value="ECO:0007669"/>
    <property type="project" value="TreeGrafter"/>
</dbReference>
<evidence type="ECO:0000259" key="1">
    <source>
        <dbReference type="PROSITE" id="PS50011"/>
    </source>
</evidence>
<dbReference type="InterPro" id="IPR020635">
    <property type="entry name" value="Tyr_kinase_cat_dom"/>
</dbReference>
<dbReference type="SMART" id="SM00219">
    <property type="entry name" value="TyrKc"/>
    <property type="match status" value="1"/>
</dbReference>
<accession>A0AAQ4EPE4</accession>
<sequence length="190" mass="21637">MTDHIHRWSYGVLLWEMFSLGGNPYPGVVIDESFYKRLKNGYRMEKPDYAPGDVYRIMQSCWQAEPKERPEFSTLVTRLGDLLQAGVRDYYMALNDPYANLNHLMKNNDDYLTMGNNSSNPGYLDMKSEDENFIKTSRASIQTGSESLYAKMVTTTAPNNSTIARDGIELMSILDHGGHSREDDTATTLR</sequence>
<evidence type="ECO:0000313" key="2">
    <source>
        <dbReference type="EMBL" id="KAK8776606.1"/>
    </source>
</evidence>
<dbReference type="FunFam" id="1.10.510.10:FF:001927">
    <property type="entry name" value="Receptor protein-tyrosine kinase"/>
    <property type="match status" value="1"/>
</dbReference>
<dbReference type="PANTHER" id="PTHR24416">
    <property type="entry name" value="TYROSINE-PROTEIN KINASE RECEPTOR"/>
    <property type="match status" value="1"/>
</dbReference>
<dbReference type="GO" id="GO:0043235">
    <property type="term" value="C:receptor complex"/>
    <property type="evidence" value="ECO:0007669"/>
    <property type="project" value="TreeGrafter"/>
</dbReference>
<gene>
    <name evidence="2" type="ORF">V5799_030049</name>
</gene>
<dbReference type="Pfam" id="PF07714">
    <property type="entry name" value="PK_Tyr_Ser-Thr"/>
    <property type="match status" value="1"/>
</dbReference>